<feature type="region of interest" description="Disordered" evidence="1">
    <location>
        <begin position="302"/>
        <end position="351"/>
    </location>
</feature>
<feature type="signal peptide" evidence="2">
    <location>
        <begin position="1"/>
        <end position="22"/>
    </location>
</feature>
<accession>A0ABM3UQJ5</accession>
<name>A0ABM3UQJ5_MUSDO</name>
<dbReference type="RefSeq" id="XP_058975806.1">
    <property type="nucleotide sequence ID" value="XM_059119823.1"/>
</dbReference>
<evidence type="ECO:0000256" key="2">
    <source>
        <dbReference type="SAM" id="SignalP"/>
    </source>
</evidence>
<reference evidence="4" key="1">
    <citation type="submission" date="2025-08" db="UniProtKB">
        <authorList>
            <consortium name="RefSeq"/>
        </authorList>
    </citation>
    <scope>IDENTIFICATION</scope>
    <source>
        <strain evidence="4">Aabys</strain>
        <tissue evidence="4">Whole body</tissue>
    </source>
</reference>
<feature type="compositionally biased region" description="Basic and acidic residues" evidence="1">
    <location>
        <begin position="331"/>
        <end position="351"/>
    </location>
</feature>
<gene>
    <name evidence="4" type="primary">LOC101889122</name>
</gene>
<evidence type="ECO:0000313" key="3">
    <source>
        <dbReference type="Proteomes" id="UP001652621"/>
    </source>
</evidence>
<dbReference type="Proteomes" id="UP001652621">
    <property type="component" value="Unplaced"/>
</dbReference>
<proteinExistence type="predicted"/>
<protein>
    <submittedName>
        <fullName evidence="4">DNA-binding protein D-ETS-3-like</fullName>
    </submittedName>
</protein>
<feature type="compositionally biased region" description="Low complexity" evidence="1">
    <location>
        <begin position="314"/>
        <end position="330"/>
    </location>
</feature>
<organism evidence="3 4">
    <name type="scientific">Musca domestica</name>
    <name type="common">House fly</name>
    <dbReference type="NCBI Taxonomy" id="7370"/>
    <lineage>
        <taxon>Eukaryota</taxon>
        <taxon>Metazoa</taxon>
        <taxon>Ecdysozoa</taxon>
        <taxon>Arthropoda</taxon>
        <taxon>Hexapoda</taxon>
        <taxon>Insecta</taxon>
        <taxon>Pterygota</taxon>
        <taxon>Neoptera</taxon>
        <taxon>Endopterygota</taxon>
        <taxon>Diptera</taxon>
        <taxon>Brachycera</taxon>
        <taxon>Muscomorpha</taxon>
        <taxon>Muscoidea</taxon>
        <taxon>Muscidae</taxon>
        <taxon>Musca</taxon>
    </lineage>
</organism>
<feature type="chain" id="PRO_5047000924" evidence="2">
    <location>
        <begin position="23"/>
        <end position="351"/>
    </location>
</feature>
<dbReference type="GeneID" id="101889122"/>
<keyword evidence="3" id="KW-1185">Reference proteome</keyword>
<evidence type="ECO:0000256" key="1">
    <source>
        <dbReference type="SAM" id="MobiDB-lite"/>
    </source>
</evidence>
<keyword evidence="2" id="KW-0732">Signal</keyword>
<sequence>MINSHFVVVVIVVQYFVVKVSLRHSSGARNSNSNKFHHPPQFWALTTQAHPVLTSGTTTKIATRKTANNLPGENISKKKSHSPTHTQFVMVLLKALFGALNDNNNINNKKSKWLKWTSVPLCAPGVAKLSWSTVAPLTEVVGGGGGFVNMYENSCSYQTALDLKRVSPPTLAQVKTEDCITLGQCSPDWTSYRFHQSTFEQLKQSVEKAKAALQDRSTFFGASSAFSDIYSSQRLSDTLDTLPSVQNSNTAANCIGLPVHNSGSAGISHSTPSLVLNGNCISTVSAATTGQRYRLDTLQPAGCSPHHPQHGVITSSSTPSSLTTTSLLDTSHVESKGRGECERDLNLEGQF</sequence>
<evidence type="ECO:0000313" key="4">
    <source>
        <dbReference type="RefSeq" id="XP_058975806.1"/>
    </source>
</evidence>